<dbReference type="RefSeq" id="XP_025463925.1">
    <property type="nucleotide sequence ID" value="XM_025610250.1"/>
</dbReference>
<dbReference type="GO" id="GO:0008194">
    <property type="term" value="F:UDP-glycosyltransferase activity"/>
    <property type="evidence" value="ECO:0007669"/>
    <property type="project" value="InterPro"/>
</dbReference>
<feature type="domain" description="Erythromycin biosynthesis protein CIII-like C-terminal" evidence="2">
    <location>
        <begin position="305"/>
        <end position="428"/>
    </location>
</feature>
<keyword evidence="4" id="KW-1185">Reference proteome</keyword>
<dbReference type="AlphaFoldDB" id="A0A317VQW4"/>
<dbReference type="OrthoDB" id="5835829at2759"/>
<dbReference type="Gene3D" id="3.40.50.2000">
    <property type="entry name" value="Glycogen Phosphorylase B"/>
    <property type="match status" value="2"/>
</dbReference>
<sequence length="446" mass="48378">MAPKPLPLVIIACPPEHGHTLPLLPHATHLSQQGYEVHFIAGSALQDAITQTGANFHPVQTVITDEKLEQIRAIPEGPDRLIHAMKVTFLDLIPESSKSLKAVLEKLREEQPGREIVIVQEWVSMGTMPFVLGAPLPKGFDKLPPVISFTTVPLTVSSIDTAPFGPGLPPDSSEEGRARNIAMYKGAADTLDLEINNYINAVVANLGATEQITEPFFNNCLVGADLLAVPYNQTLEYPRSDLSPKVRFIGATPRKPLNPSIPVPEWWGEVLEAKQGANPKKVIFVSQGTFILDYRMLLIPSIEALAARDDCLVVGVLGQKGAKLDGVTVPANTRIIDYLPYELILPHADVFVCNAGFGGFLTSLMHGVPMVLAGEGQDKAEVAMRGEYAGVGVNLRSATPSQEAIQKGIDDVLTNKAYKTRCLEHQAENEKLNGLVQLEKLIQGFV</sequence>
<accession>A0A317VQW4</accession>
<comment type="caution">
    <text evidence="3">The sequence shown here is derived from an EMBL/GenBank/DDBJ whole genome shotgun (WGS) entry which is preliminary data.</text>
</comment>
<evidence type="ECO:0000313" key="3">
    <source>
        <dbReference type="EMBL" id="PWY75298.1"/>
    </source>
</evidence>
<proteinExistence type="predicted"/>
<name>A0A317VQW4_9EURO</name>
<dbReference type="PANTHER" id="PTHR21015:SF22">
    <property type="entry name" value="GLYCOSYLTRANSFERASE"/>
    <property type="match status" value="1"/>
</dbReference>
<dbReference type="CDD" id="cd03784">
    <property type="entry name" value="GT1_Gtf-like"/>
    <property type="match status" value="1"/>
</dbReference>
<dbReference type="InterPro" id="IPR010610">
    <property type="entry name" value="EryCIII-like_C"/>
</dbReference>
<dbReference type="GeneID" id="37112393"/>
<dbReference type="InterPro" id="IPR002213">
    <property type="entry name" value="UDP_glucos_trans"/>
</dbReference>
<dbReference type="EMBL" id="MSFK01000029">
    <property type="protein sequence ID" value="PWY75298.1"/>
    <property type="molecule type" value="Genomic_DNA"/>
</dbReference>
<keyword evidence="1 3" id="KW-0808">Transferase</keyword>
<dbReference type="Pfam" id="PF06722">
    <property type="entry name" value="EryCIII-like_C"/>
    <property type="match status" value="1"/>
</dbReference>
<gene>
    <name evidence="3" type="ORF">BO94DRAFT_524180</name>
</gene>
<organism evidence="3 4">
    <name type="scientific">Aspergillus sclerotioniger CBS 115572</name>
    <dbReference type="NCBI Taxonomy" id="1450535"/>
    <lineage>
        <taxon>Eukaryota</taxon>
        <taxon>Fungi</taxon>
        <taxon>Dikarya</taxon>
        <taxon>Ascomycota</taxon>
        <taxon>Pezizomycotina</taxon>
        <taxon>Eurotiomycetes</taxon>
        <taxon>Eurotiomycetidae</taxon>
        <taxon>Eurotiales</taxon>
        <taxon>Aspergillaceae</taxon>
        <taxon>Aspergillus</taxon>
        <taxon>Aspergillus subgen. Circumdati</taxon>
    </lineage>
</organism>
<reference evidence="3 4" key="1">
    <citation type="submission" date="2016-12" db="EMBL/GenBank/DDBJ databases">
        <title>The genomes of Aspergillus section Nigri reveals drivers in fungal speciation.</title>
        <authorList>
            <consortium name="DOE Joint Genome Institute"/>
            <person name="Vesth T.C."/>
            <person name="Nybo J."/>
            <person name="Theobald S."/>
            <person name="Brandl J."/>
            <person name="Frisvad J.C."/>
            <person name="Nielsen K.F."/>
            <person name="Lyhne E.K."/>
            <person name="Kogle M.E."/>
            <person name="Kuo A."/>
            <person name="Riley R."/>
            <person name="Clum A."/>
            <person name="Nolan M."/>
            <person name="Lipzen A."/>
            <person name="Salamov A."/>
            <person name="Henrissat B."/>
            <person name="Wiebenga A."/>
            <person name="De Vries R.P."/>
            <person name="Grigoriev I.V."/>
            <person name="Mortensen U.H."/>
            <person name="Andersen M.R."/>
            <person name="Baker S.E."/>
        </authorList>
    </citation>
    <scope>NUCLEOTIDE SEQUENCE [LARGE SCALE GENOMIC DNA]</scope>
    <source>
        <strain evidence="3 4">CBS 115572</strain>
    </source>
</reference>
<evidence type="ECO:0000313" key="4">
    <source>
        <dbReference type="Proteomes" id="UP000246702"/>
    </source>
</evidence>
<evidence type="ECO:0000259" key="2">
    <source>
        <dbReference type="Pfam" id="PF06722"/>
    </source>
</evidence>
<dbReference type="SUPFAM" id="SSF53756">
    <property type="entry name" value="UDP-Glycosyltransferase/glycogen phosphorylase"/>
    <property type="match status" value="1"/>
</dbReference>
<dbReference type="GO" id="GO:0016758">
    <property type="term" value="F:hexosyltransferase activity"/>
    <property type="evidence" value="ECO:0007669"/>
    <property type="project" value="UniProtKB-ARBA"/>
</dbReference>
<evidence type="ECO:0000256" key="1">
    <source>
        <dbReference type="ARBA" id="ARBA00022679"/>
    </source>
</evidence>
<dbReference type="STRING" id="1450535.A0A317VQW4"/>
<dbReference type="PANTHER" id="PTHR21015">
    <property type="entry name" value="UDP-N-ACETYLGLUCOSAMINE--N-ACETYLMURAMYL-(PENTAPEPTIDE) PYROPHOSPHORYL-UNDECAPRENOL N-ACETYLGLUCOSAMINE TRANSFERASE 1"/>
    <property type="match status" value="1"/>
</dbReference>
<dbReference type="Proteomes" id="UP000246702">
    <property type="component" value="Unassembled WGS sequence"/>
</dbReference>
<protein>
    <submittedName>
        <fullName evidence="3">UDP-Glycosyltransferase/glycogen phosphorylase</fullName>
    </submittedName>
</protein>